<evidence type="ECO:0000313" key="6">
    <source>
        <dbReference type="Proteomes" id="UP000729733"/>
    </source>
</evidence>
<proteinExistence type="predicted"/>
<reference evidence="5" key="1">
    <citation type="journal article" date="2021" name="Antonie Van Leeuwenhoek">
        <title>Draft genome and description of Waterburya agarophytonicola gen. nov. sp. nov. (Pleurocapsales, Cyanobacteria): a seaweed symbiont.</title>
        <authorList>
            <person name="Bonthond G."/>
            <person name="Shalygin S."/>
            <person name="Bayer T."/>
            <person name="Weinberger F."/>
        </authorList>
    </citation>
    <scope>NUCLEOTIDE SEQUENCE</scope>
    <source>
        <strain evidence="5">KI4</strain>
    </source>
</reference>
<dbReference type="Pfam" id="PF04577">
    <property type="entry name" value="Glyco_transf_61"/>
    <property type="match status" value="1"/>
</dbReference>
<evidence type="ECO:0000256" key="3">
    <source>
        <dbReference type="ARBA" id="ARBA00023180"/>
    </source>
</evidence>
<keyword evidence="2" id="KW-0808">Transferase</keyword>
<evidence type="ECO:0000256" key="1">
    <source>
        <dbReference type="ARBA" id="ARBA00022676"/>
    </source>
</evidence>
<dbReference type="InterPro" id="IPR007657">
    <property type="entry name" value="Glycosyltransferase_61"/>
</dbReference>
<dbReference type="Proteomes" id="UP000729733">
    <property type="component" value="Unassembled WGS sequence"/>
</dbReference>
<evidence type="ECO:0000256" key="2">
    <source>
        <dbReference type="ARBA" id="ARBA00022679"/>
    </source>
</evidence>
<dbReference type="InterPro" id="IPR049625">
    <property type="entry name" value="Glyco_transf_61_cat"/>
</dbReference>
<organism evidence="5 6">
    <name type="scientific">Waterburya agarophytonicola KI4</name>
    <dbReference type="NCBI Taxonomy" id="2874699"/>
    <lineage>
        <taxon>Bacteria</taxon>
        <taxon>Bacillati</taxon>
        <taxon>Cyanobacteriota</taxon>
        <taxon>Cyanophyceae</taxon>
        <taxon>Pleurocapsales</taxon>
        <taxon>Hyellaceae</taxon>
        <taxon>Waterburya</taxon>
        <taxon>Waterburya agarophytonicola</taxon>
    </lineage>
</organism>
<protein>
    <submittedName>
        <fullName evidence="5">Glycosyltransferase family 61 protein</fullName>
    </submittedName>
</protein>
<evidence type="ECO:0000313" key="5">
    <source>
        <dbReference type="EMBL" id="MCC0179234.1"/>
    </source>
</evidence>
<keyword evidence="6" id="KW-1185">Reference proteome</keyword>
<dbReference type="AlphaFoldDB" id="A0A964FKJ0"/>
<keyword evidence="3" id="KW-0325">Glycoprotein</keyword>
<dbReference type="RefSeq" id="WP_229642336.1">
    <property type="nucleotide sequence ID" value="NZ_JADWDC010000073.1"/>
</dbReference>
<name>A0A964FKJ0_9CYAN</name>
<feature type="domain" description="Glycosyltransferase 61 catalytic" evidence="4">
    <location>
        <begin position="175"/>
        <end position="350"/>
    </location>
</feature>
<sequence>MIEYIKNNFKKNQKIRIAYREIYYTYRKLSLVLFKIYLKIIKLKTVSRNNLLTARKKYKLQEFSSAEIISFGNFYTPKPIPPRIAQRIYPMKEKIVQPFVCELEQAEIIGHYPVAFDRSGYLILETTLPIFNSIEAHVAQNVSIKTIIASQFNSKDRKSNIDLACILTNPWSNNFWHWTVDTLTQLEGIEYYQQQTGIKPKLIVESNLRSWQRDSLQLLGYEAEDLIFWQDFRRTITKLVVPSFRRSYDEIHGEISVSACQWLKQKMLGNISNLENKHISFSSKVFVSRRKALGRRIANENEVMEALKPLGFTPYILEEMSYIEQVKLFAQAKVIIAPHGAGLTNLIFADNPIILELFGAYVGREFANLARGMDFKYGCLGCPPPRGEVRQKDGDMMVDVSELLNLLEQMEK</sequence>
<evidence type="ECO:0000259" key="4">
    <source>
        <dbReference type="Pfam" id="PF04577"/>
    </source>
</evidence>
<accession>A0A964FKJ0</accession>
<dbReference type="EMBL" id="JADWDC010000073">
    <property type="protein sequence ID" value="MCC0179234.1"/>
    <property type="molecule type" value="Genomic_DNA"/>
</dbReference>
<keyword evidence="1" id="KW-0328">Glycosyltransferase</keyword>
<dbReference type="GO" id="GO:0016757">
    <property type="term" value="F:glycosyltransferase activity"/>
    <property type="evidence" value="ECO:0007669"/>
    <property type="project" value="UniProtKB-KW"/>
</dbReference>
<comment type="caution">
    <text evidence="5">The sequence shown here is derived from an EMBL/GenBank/DDBJ whole genome shotgun (WGS) entry which is preliminary data.</text>
</comment>
<gene>
    <name evidence="5" type="ORF">I4641_19920</name>
</gene>
<dbReference type="PANTHER" id="PTHR20961">
    <property type="entry name" value="GLYCOSYLTRANSFERASE"/>
    <property type="match status" value="1"/>
</dbReference>